<evidence type="ECO:0000313" key="4">
    <source>
        <dbReference type="Proteomes" id="UP000663829"/>
    </source>
</evidence>
<name>A0A814W3I1_9BILA</name>
<dbReference type="Proteomes" id="UP000663829">
    <property type="component" value="Unassembled WGS sequence"/>
</dbReference>
<keyword evidence="1" id="KW-0472">Membrane</keyword>
<feature type="transmembrane region" description="Helical" evidence="1">
    <location>
        <begin position="87"/>
        <end position="107"/>
    </location>
</feature>
<reference evidence="2" key="1">
    <citation type="submission" date="2021-02" db="EMBL/GenBank/DDBJ databases">
        <authorList>
            <person name="Nowell W R."/>
        </authorList>
    </citation>
    <scope>NUCLEOTIDE SEQUENCE</scope>
</reference>
<evidence type="ECO:0008006" key="5">
    <source>
        <dbReference type="Google" id="ProtNLM"/>
    </source>
</evidence>
<feature type="transmembrane region" description="Helical" evidence="1">
    <location>
        <begin position="54"/>
        <end position="75"/>
    </location>
</feature>
<proteinExistence type="predicted"/>
<protein>
    <recommendedName>
        <fullName evidence="5">Transmembrane protein</fullName>
    </recommendedName>
</protein>
<accession>A0A814W3I1</accession>
<dbReference type="EMBL" id="CAJNOQ010008434">
    <property type="protein sequence ID" value="CAF1197136.1"/>
    <property type="molecule type" value="Genomic_DNA"/>
</dbReference>
<keyword evidence="1" id="KW-1133">Transmembrane helix</keyword>
<gene>
    <name evidence="2" type="ORF">GPM918_LOCUS23523</name>
    <name evidence="3" type="ORF">SRO942_LOCUS23522</name>
</gene>
<dbReference type="EMBL" id="CAJOBC010008435">
    <property type="protein sequence ID" value="CAF3961524.1"/>
    <property type="molecule type" value="Genomic_DNA"/>
</dbReference>
<sequence length="141" mass="15491">MDKRTATSRRTWPLRVRSSMNSRTHSETQNLIYDGGYYEKTQTSATGSNRRSQLLLTIIIALSVLLACCCSVYGAVSSGRGGGGALYILPVISLLAWVVSHVILVLFSRADDFQASWFLFFSGGNIFFQALLCTILGLTNK</sequence>
<evidence type="ECO:0000313" key="3">
    <source>
        <dbReference type="EMBL" id="CAF3961524.1"/>
    </source>
</evidence>
<dbReference type="Proteomes" id="UP000681722">
    <property type="component" value="Unassembled WGS sequence"/>
</dbReference>
<feature type="transmembrane region" description="Helical" evidence="1">
    <location>
        <begin position="119"/>
        <end position="138"/>
    </location>
</feature>
<evidence type="ECO:0000256" key="1">
    <source>
        <dbReference type="SAM" id="Phobius"/>
    </source>
</evidence>
<keyword evidence="4" id="KW-1185">Reference proteome</keyword>
<keyword evidence="1" id="KW-0812">Transmembrane</keyword>
<dbReference type="AlphaFoldDB" id="A0A814W3I1"/>
<organism evidence="2 4">
    <name type="scientific">Didymodactylos carnosus</name>
    <dbReference type="NCBI Taxonomy" id="1234261"/>
    <lineage>
        <taxon>Eukaryota</taxon>
        <taxon>Metazoa</taxon>
        <taxon>Spiralia</taxon>
        <taxon>Gnathifera</taxon>
        <taxon>Rotifera</taxon>
        <taxon>Eurotatoria</taxon>
        <taxon>Bdelloidea</taxon>
        <taxon>Philodinida</taxon>
        <taxon>Philodinidae</taxon>
        <taxon>Didymodactylos</taxon>
    </lineage>
</organism>
<evidence type="ECO:0000313" key="2">
    <source>
        <dbReference type="EMBL" id="CAF1197136.1"/>
    </source>
</evidence>
<comment type="caution">
    <text evidence="2">The sequence shown here is derived from an EMBL/GenBank/DDBJ whole genome shotgun (WGS) entry which is preliminary data.</text>
</comment>